<dbReference type="InterPro" id="IPR017972">
    <property type="entry name" value="Cyt_P450_CS"/>
</dbReference>
<keyword evidence="3 7" id="KW-0479">Metal-binding</keyword>
<dbReference type="EMBL" id="CP011509">
    <property type="protein sequence ID" value="AKJ05916.1"/>
    <property type="molecule type" value="Genomic_DNA"/>
</dbReference>
<evidence type="ECO:0000256" key="1">
    <source>
        <dbReference type="ARBA" id="ARBA00010617"/>
    </source>
</evidence>
<dbReference type="EMBL" id="QUMU01000010">
    <property type="protein sequence ID" value="REG27330.1"/>
    <property type="molecule type" value="Genomic_DNA"/>
</dbReference>
<dbReference type="GO" id="GO:0016705">
    <property type="term" value="F:oxidoreductase activity, acting on paired donors, with incorporation or reduction of molecular oxygen"/>
    <property type="evidence" value="ECO:0007669"/>
    <property type="project" value="InterPro"/>
</dbReference>
<gene>
    <name evidence="8" type="ORF">AA314_07542</name>
    <name evidence="9" type="ORF">ATI61_110337</name>
</gene>
<keyword evidence="5 7" id="KW-0408">Iron</keyword>
<name>A0AAC8QF04_9BACT</name>
<proteinExistence type="inferred from homology"/>
<evidence type="ECO:0000313" key="9">
    <source>
        <dbReference type="EMBL" id="REG27330.1"/>
    </source>
</evidence>
<dbReference type="AlphaFoldDB" id="A0AAC8QF04"/>
<evidence type="ECO:0000313" key="8">
    <source>
        <dbReference type="EMBL" id="AKJ05916.1"/>
    </source>
</evidence>
<evidence type="ECO:0000256" key="3">
    <source>
        <dbReference type="ARBA" id="ARBA00022723"/>
    </source>
</evidence>
<dbReference type="Proteomes" id="UP000035579">
    <property type="component" value="Chromosome"/>
</dbReference>
<evidence type="ECO:0000256" key="7">
    <source>
        <dbReference type="RuleBase" id="RU000461"/>
    </source>
</evidence>
<comment type="similarity">
    <text evidence="1 7">Belongs to the cytochrome P450 family.</text>
</comment>
<dbReference type="PRINTS" id="PR00385">
    <property type="entry name" value="P450"/>
</dbReference>
<dbReference type="GO" id="GO:0004497">
    <property type="term" value="F:monooxygenase activity"/>
    <property type="evidence" value="ECO:0007669"/>
    <property type="project" value="UniProtKB-KW"/>
</dbReference>
<organism evidence="8 10">
    <name type="scientific">Archangium gephyra</name>
    <dbReference type="NCBI Taxonomy" id="48"/>
    <lineage>
        <taxon>Bacteria</taxon>
        <taxon>Pseudomonadati</taxon>
        <taxon>Myxococcota</taxon>
        <taxon>Myxococcia</taxon>
        <taxon>Myxococcales</taxon>
        <taxon>Cystobacterineae</taxon>
        <taxon>Archangiaceae</taxon>
        <taxon>Archangium</taxon>
    </lineage>
</organism>
<dbReference type="RefSeq" id="WP_047859335.1">
    <property type="nucleotide sequence ID" value="NZ_CP011509.1"/>
</dbReference>
<dbReference type="FunFam" id="1.10.630.10:FF:000018">
    <property type="entry name" value="Cytochrome P450 monooxygenase"/>
    <property type="match status" value="1"/>
</dbReference>
<evidence type="ECO:0000256" key="4">
    <source>
        <dbReference type="ARBA" id="ARBA00023002"/>
    </source>
</evidence>
<evidence type="ECO:0000313" key="10">
    <source>
        <dbReference type="Proteomes" id="UP000035579"/>
    </source>
</evidence>
<dbReference type="Proteomes" id="UP000256345">
    <property type="component" value="Unassembled WGS sequence"/>
</dbReference>
<keyword evidence="4 7" id="KW-0560">Oxidoreductase</keyword>
<protein>
    <submittedName>
        <fullName evidence="8 9">Cytochrome P450</fullName>
    </submittedName>
</protein>
<evidence type="ECO:0000256" key="2">
    <source>
        <dbReference type="ARBA" id="ARBA00022617"/>
    </source>
</evidence>
<evidence type="ECO:0000256" key="5">
    <source>
        <dbReference type="ARBA" id="ARBA00023004"/>
    </source>
</evidence>
<evidence type="ECO:0000256" key="6">
    <source>
        <dbReference type="ARBA" id="ARBA00023033"/>
    </source>
</evidence>
<dbReference type="CDD" id="cd11078">
    <property type="entry name" value="CYP130-like"/>
    <property type="match status" value="1"/>
</dbReference>
<keyword evidence="6 7" id="KW-0503">Monooxygenase</keyword>
<dbReference type="GO" id="GO:0005506">
    <property type="term" value="F:iron ion binding"/>
    <property type="evidence" value="ECO:0007669"/>
    <property type="project" value="InterPro"/>
</dbReference>
<dbReference type="SUPFAM" id="SSF48264">
    <property type="entry name" value="Cytochrome P450"/>
    <property type="match status" value="1"/>
</dbReference>
<dbReference type="InterPro" id="IPR002397">
    <property type="entry name" value="Cyt_P450_B"/>
</dbReference>
<accession>A0AAC8QF04</accession>
<dbReference type="PANTHER" id="PTHR46696">
    <property type="entry name" value="P450, PUTATIVE (EUROFUNG)-RELATED"/>
    <property type="match status" value="1"/>
</dbReference>
<dbReference type="PRINTS" id="PR00359">
    <property type="entry name" value="BP450"/>
</dbReference>
<reference evidence="8 10" key="1">
    <citation type="submission" date="2015-05" db="EMBL/GenBank/DDBJ databases">
        <title>Genome assembly of Archangium gephyra DSM 2261.</title>
        <authorList>
            <person name="Sharma G."/>
            <person name="Subramanian S."/>
        </authorList>
    </citation>
    <scope>NUCLEOTIDE SEQUENCE [LARGE SCALE GENOMIC DNA]</scope>
    <source>
        <strain evidence="8 10">DSM 2261</strain>
    </source>
</reference>
<dbReference type="Pfam" id="PF00067">
    <property type="entry name" value="p450"/>
    <property type="match status" value="1"/>
</dbReference>
<keyword evidence="2 7" id="KW-0349">Heme</keyword>
<dbReference type="InterPro" id="IPR036396">
    <property type="entry name" value="Cyt_P450_sf"/>
</dbReference>
<dbReference type="InterPro" id="IPR001128">
    <property type="entry name" value="Cyt_P450"/>
</dbReference>
<evidence type="ECO:0000313" key="11">
    <source>
        <dbReference type="Proteomes" id="UP000256345"/>
    </source>
</evidence>
<keyword evidence="11" id="KW-1185">Reference proteome</keyword>
<reference evidence="9 11" key="2">
    <citation type="submission" date="2018-08" db="EMBL/GenBank/DDBJ databases">
        <title>Genomic Encyclopedia of Archaeal and Bacterial Type Strains, Phase II (KMG-II): from individual species to whole genera.</title>
        <authorList>
            <person name="Goeker M."/>
        </authorList>
    </citation>
    <scope>NUCLEOTIDE SEQUENCE [LARGE SCALE GENOMIC DNA]</scope>
    <source>
        <strain evidence="9 11">DSM 2261</strain>
    </source>
</reference>
<dbReference type="PANTHER" id="PTHR46696:SF1">
    <property type="entry name" value="CYTOCHROME P450 YJIB-RELATED"/>
    <property type="match status" value="1"/>
</dbReference>
<dbReference type="Gene3D" id="1.10.630.10">
    <property type="entry name" value="Cytochrome P450"/>
    <property type="match status" value="1"/>
</dbReference>
<dbReference type="GO" id="GO:0020037">
    <property type="term" value="F:heme binding"/>
    <property type="evidence" value="ECO:0007669"/>
    <property type="project" value="InterPro"/>
</dbReference>
<sequence>MSGTERVNLLAPEIRANPYPTYAELRRHAPVSQVEPGGLWAVSRHDDVLFVLKNPQLFASEGFRQAYRPPWISNYPLADSALVMDPPRHTRLRALINRAFGASVITRIEPFVRQLAARLVAAIPEGRPVDFVEHFATPMPMGVIGELLGLSPEVHPRLMHWAEHLARFTSIGPNDVEKQEAMRTTVNEARGHFEQVLEERRRNPGDNLVSDLVRARVDGESLTDTELLGFMFLLLIGGLETTLHLLSHAAHRLHLQPEVMTLLREQPILVPRFIEEVLRHEPPVHGMIRLATQEVELGGTRVPQGARVLILMGSANRDEAHFPNPDHFNLDRPGPQNLPFGHGIHFCLGSQLARLEARLAVEALLARFSRLTPGDGPVQWNASLIVRGPAKLPLVAHPG</sequence>
<dbReference type="PROSITE" id="PS00086">
    <property type="entry name" value="CYTOCHROME_P450"/>
    <property type="match status" value="1"/>
</dbReference>
<dbReference type="KEGG" id="age:AA314_07542"/>